<dbReference type="CDD" id="cd07302">
    <property type="entry name" value="CHD"/>
    <property type="match status" value="2"/>
</dbReference>
<sequence length="1975" mass="217352">MVNNPSPNTTKSGLSIDSEPNTPPSNPNRVSQGWARTRSKRDRQYRHSLRATINANSSVVGSIGAIDSPMTPAQFGGMSTSGSQAMPPMGFGIGGSRITIGPDMFNTSGEKMSVLGMSTADAFNLHQVELLGSQPVQFEQAIPNFISRHVREWCDNRCKMGASGGSTGGDSGLSSDGARISPTVIQSGVGISKMMGGSPGLNGIVSVKASLGGGEKLVPALTPTAEEAFAAVVMADVSGYSTLTTKLADKGPIGAEILCKTMKGYLDKIIKVILLHGGDIVKFAGDAVIFYWKLPVDPTRSTHDPDEGEEQIDDVAGGEIVLKAATCCGRLLEELGSFAIDIDGIDTKELRMHLGIGAGKVFDVHVGGEKGSRWEHFVAGDAVNQISTVLDLAKPGELAMSHTAFKFLGKIIDTDKMSVGSYDKRCIVINGFSAAQRRIPPPTPTENEELGLWDISPPVSNIELYKYFINQSAIYKLQSDINQSRLFRMESGLGDLLGLYELRQVTTMFIRIESLRHWKSAILLNEAQGAMTVVQEALKKYEGSLRQFHVDDKGAAILCFFGLPPLAHENDASFGIRAGLEIVQQFHPIFEEEFSIGITTGVVSIGGVGNSVRTEYAVMGDSINMAARLMCLDSAKGSLLCDERSYNLCVGEFEFEKKPPALVKGRKNRPLPIFKPIKPIVRTDTNKQTGGSNKGKIEIIGRMSEKFAIHRALQLHTTEDVSGLVIMEADGGQGLSTLASYCESEAKRFDCHVCAGGGTEMEKTTSFYAFRDVLNDIVGLLQSAKVDPQGVITIPLPEKVLGEADSSLDRPESNSSGALVLPAASPSESVRGPPSPTKPVHGSQRNLLHFTLRSRKSMCEDDGSGLGVALQREGTTNSAGSSSSPAASASATSVLKIGMIKSSSTKTFSLSFESNNQPQPNGYNPPSINITAPSSANPAPAPPVLQSVTEEPVYSADSPPGTKDRDEDNPDRNSFEKEPDSDPEIDPGIPFESKLRNLLAKINLDDDADPSLFDLILPYEFRFSESLPQVQNKMRIKDLSELLKRIITALSAITPLVLIFNEAQYMDTLSWELLWEIITTCTKTSVFIFTRPERYFETEENKLIYQKFKRIPRASIISVEGLRPDETSLLVVQCWSGTPRIKKVSPTIVENIYNHTGGNPLYIRSLVQALKDSGQWRVTDEGELTTQTDTAAEFDFDKIVPQIDLQSVIVAQFDRLDRTFQLFLKVASVLGQKFMADEVILFLDMPEFQVHRKNQSATLKKIEQMDRYKFLERPEGTSDETSSSSLSTSLAYQFKSAVVCRCVYNMMVESQRQQLHLNIAQYYEQIMNESNRQRLLIPLFSHYFQCDDRQRFKKLRYLELVSHHYYDNRAMADAIKHYQLLLKMVAKFETDAENPLYDDTTVAGWYRELGEAYFTRGEDQNAEQAFLESLNLLGQKYPLGTVALYWGVWKQLRRRHRFEEAMTGTESELNLALVTRPGTDSVGGSASKASSQHSLNYKDAAAAATGGAGSSAPGPETGFGVRGTSEHSNISSSGGRQSAKKLPATLENTGSGPHSHSGVGIAEPFFPTMEADAHPPGQFDLVLRDTTKANAHITRLCLLGLGMIYAQRGPKIQYQYAVLRGLNICETFPYDSLYGRFLSMTGQSVWVHLQNRLLALRYLEAAERFDTRQDLEASIHIYNCVAPTLTMMGMWDIAVKRLDILNELGGISGDVRVRVEALRIKSMIHYLTGPRSMSTAAARELYALANQEDIELGKTAGCWMIIANCLSTVYSHEELMDLNRQFRQLWAVQQERIKGIAFNARQICRYGLLVQVDVRLGLCLNIPDLELMISVMARMDKHQAWLAPFGILFALNGIYAAHESQLLSRSEKQVVHSFCRRAFTCLTTIKSFVVIEPLKYLCAGTRHLVDGHVGKALKEWRKGVADKSTAGIPYLYALLCARIGKNSDKEGEAARMTGEAQKTFRRIGATYEYEQMSLN</sequence>
<evidence type="ECO:0000313" key="5">
    <source>
        <dbReference type="EMBL" id="KAJ3049420.1"/>
    </source>
</evidence>
<gene>
    <name evidence="5" type="ORF">HK097_009578</name>
</gene>
<dbReference type="GO" id="GO:0035556">
    <property type="term" value="P:intracellular signal transduction"/>
    <property type="evidence" value="ECO:0007669"/>
    <property type="project" value="InterPro"/>
</dbReference>
<feature type="compositionally biased region" description="Polar residues" evidence="3">
    <location>
        <begin position="1"/>
        <end position="20"/>
    </location>
</feature>
<dbReference type="SUPFAM" id="SSF52540">
    <property type="entry name" value="P-loop containing nucleoside triphosphate hydrolases"/>
    <property type="match status" value="1"/>
</dbReference>
<feature type="compositionally biased region" description="Polar residues" evidence="3">
    <location>
        <begin position="1526"/>
        <end position="1536"/>
    </location>
</feature>
<keyword evidence="6" id="KW-1185">Reference proteome</keyword>
<dbReference type="Pfam" id="PF00211">
    <property type="entry name" value="Guanylate_cyc"/>
    <property type="match status" value="1"/>
</dbReference>
<comment type="caution">
    <text evidence="5">The sequence shown here is derived from an EMBL/GenBank/DDBJ whole genome shotgun (WGS) entry which is preliminary data.</text>
</comment>
<dbReference type="GO" id="GO:0009190">
    <property type="term" value="P:cyclic nucleotide biosynthetic process"/>
    <property type="evidence" value="ECO:0007669"/>
    <property type="project" value="InterPro"/>
</dbReference>
<feature type="domain" description="Guanylate cyclase" evidence="4">
    <location>
        <begin position="231"/>
        <end position="390"/>
    </location>
</feature>
<protein>
    <recommendedName>
        <fullName evidence="4">Guanylate cyclase domain-containing protein</fullName>
    </recommendedName>
</protein>
<feature type="region of interest" description="Disordered" evidence="3">
    <location>
        <begin position="1"/>
        <end position="44"/>
    </location>
</feature>
<evidence type="ECO:0000259" key="4">
    <source>
        <dbReference type="PROSITE" id="PS50125"/>
    </source>
</evidence>
<feature type="region of interest" description="Disordered" evidence="3">
    <location>
        <begin position="1504"/>
        <end position="1557"/>
    </location>
</feature>
<dbReference type="PANTHER" id="PTHR16305:SF28">
    <property type="entry name" value="GUANYLATE CYCLASE DOMAIN-CONTAINING PROTEIN"/>
    <property type="match status" value="1"/>
</dbReference>
<dbReference type="InterPro" id="IPR027417">
    <property type="entry name" value="P-loop_NTPase"/>
</dbReference>
<evidence type="ECO:0000256" key="1">
    <source>
        <dbReference type="ARBA" id="ARBA00022741"/>
    </source>
</evidence>
<dbReference type="Proteomes" id="UP001212841">
    <property type="component" value="Unassembled WGS sequence"/>
</dbReference>
<feature type="domain" description="Guanylate cyclase" evidence="4">
    <location>
        <begin position="550"/>
        <end position="630"/>
    </location>
</feature>
<dbReference type="InterPro" id="IPR029787">
    <property type="entry name" value="Nucleotide_cyclase"/>
</dbReference>
<evidence type="ECO:0000313" key="6">
    <source>
        <dbReference type="Proteomes" id="UP001212841"/>
    </source>
</evidence>
<keyword evidence="1" id="KW-0547">Nucleotide-binding</keyword>
<accession>A0AAD5S8Q0</accession>
<dbReference type="EMBL" id="JADGJD010000646">
    <property type="protein sequence ID" value="KAJ3049420.1"/>
    <property type="molecule type" value="Genomic_DNA"/>
</dbReference>
<dbReference type="GO" id="GO:0004016">
    <property type="term" value="F:adenylate cyclase activity"/>
    <property type="evidence" value="ECO:0007669"/>
    <property type="project" value="TreeGrafter"/>
</dbReference>
<proteinExistence type="predicted"/>
<keyword evidence="2" id="KW-0067">ATP-binding</keyword>
<feature type="region of interest" description="Disordered" evidence="3">
    <location>
        <begin position="804"/>
        <end position="846"/>
    </location>
</feature>
<dbReference type="PROSITE" id="PS50125">
    <property type="entry name" value="GUANYLATE_CYCLASE_2"/>
    <property type="match status" value="2"/>
</dbReference>
<organism evidence="5 6">
    <name type="scientific">Rhizophlyctis rosea</name>
    <dbReference type="NCBI Taxonomy" id="64517"/>
    <lineage>
        <taxon>Eukaryota</taxon>
        <taxon>Fungi</taxon>
        <taxon>Fungi incertae sedis</taxon>
        <taxon>Chytridiomycota</taxon>
        <taxon>Chytridiomycota incertae sedis</taxon>
        <taxon>Chytridiomycetes</taxon>
        <taxon>Rhizophlyctidales</taxon>
        <taxon>Rhizophlyctidaceae</taxon>
        <taxon>Rhizophlyctis</taxon>
    </lineage>
</organism>
<dbReference type="GO" id="GO:0005737">
    <property type="term" value="C:cytoplasm"/>
    <property type="evidence" value="ECO:0007669"/>
    <property type="project" value="TreeGrafter"/>
</dbReference>
<dbReference type="InterPro" id="IPR001054">
    <property type="entry name" value="A/G_cyclase"/>
</dbReference>
<dbReference type="Gene3D" id="3.30.70.1230">
    <property type="entry name" value="Nucleotide cyclase"/>
    <property type="match status" value="2"/>
</dbReference>
<feature type="region of interest" description="Disordered" evidence="3">
    <location>
        <begin position="910"/>
        <end position="989"/>
    </location>
</feature>
<dbReference type="SUPFAM" id="SSF55073">
    <property type="entry name" value="Nucleotide cyclase"/>
    <property type="match status" value="2"/>
</dbReference>
<feature type="compositionally biased region" description="Basic and acidic residues" evidence="3">
    <location>
        <begin position="962"/>
        <end position="980"/>
    </location>
</feature>
<dbReference type="PANTHER" id="PTHR16305">
    <property type="entry name" value="TESTICULAR SOLUBLE ADENYLYL CYCLASE"/>
    <property type="match status" value="1"/>
</dbReference>
<reference evidence="5" key="1">
    <citation type="submission" date="2020-05" db="EMBL/GenBank/DDBJ databases">
        <title>Phylogenomic resolution of chytrid fungi.</title>
        <authorList>
            <person name="Stajich J.E."/>
            <person name="Amses K."/>
            <person name="Simmons R."/>
            <person name="Seto K."/>
            <person name="Myers J."/>
            <person name="Bonds A."/>
            <person name="Quandt C.A."/>
            <person name="Barry K."/>
            <person name="Liu P."/>
            <person name="Grigoriev I."/>
            <person name="Longcore J.E."/>
            <person name="James T.Y."/>
        </authorList>
    </citation>
    <scope>NUCLEOTIDE SEQUENCE</scope>
    <source>
        <strain evidence="5">JEL0318</strain>
    </source>
</reference>
<feature type="compositionally biased region" description="Low complexity" evidence="3">
    <location>
        <begin position="1504"/>
        <end position="1518"/>
    </location>
</feature>
<evidence type="ECO:0000256" key="3">
    <source>
        <dbReference type="SAM" id="MobiDB-lite"/>
    </source>
</evidence>
<feature type="compositionally biased region" description="Low complexity" evidence="3">
    <location>
        <begin position="910"/>
        <end position="938"/>
    </location>
</feature>
<evidence type="ECO:0000256" key="2">
    <source>
        <dbReference type="ARBA" id="ARBA00022840"/>
    </source>
</evidence>
<name>A0AAD5S8Q0_9FUNG</name>
<dbReference type="GO" id="GO:0005524">
    <property type="term" value="F:ATP binding"/>
    <property type="evidence" value="ECO:0007669"/>
    <property type="project" value="UniProtKB-KW"/>
</dbReference>